<protein>
    <recommendedName>
        <fullName evidence="3">YubB ferredoxin-like domain-containing protein</fullName>
    </recommendedName>
</protein>
<reference evidence="1 2" key="1">
    <citation type="submission" date="2023-11" db="EMBL/GenBank/DDBJ databases">
        <authorList>
            <person name="Cook R."/>
            <person name="Crisci M."/>
            <person name="Pye H."/>
            <person name="Adriaenssens E."/>
            <person name="Santini J."/>
        </authorList>
    </citation>
    <scope>NUCLEOTIDE SEQUENCE [LARGE SCALE GENOMIC DNA]</scope>
    <source>
        <strain evidence="1">Lak_Megaphage_RVC_AP1_GC26</strain>
    </source>
</reference>
<evidence type="ECO:0000313" key="2">
    <source>
        <dbReference type="Proteomes" id="UP001346559"/>
    </source>
</evidence>
<dbReference type="EMBL" id="OR769218">
    <property type="protein sequence ID" value="WQJ54280.1"/>
    <property type="molecule type" value="Genomic_DNA"/>
</dbReference>
<name>A0ABZ0Z7R5_9CAUD</name>
<keyword evidence="2" id="KW-1185">Reference proteome</keyword>
<dbReference type="Proteomes" id="UP001346559">
    <property type="component" value="Segment"/>
</dbReference>
<proteinExistence type="predicted"/>
<accession>A0ABZ0Z7R5</accession>
<evidence type="ECO:0008006" key="3">
    <source>
        <dbReference type="Google" id="ProtNLM"/>
    </source>
</evidence>
<evidence type="ECO:0000313" key="1">
    <source>
        <dbReference type="EMBL" id="WQJ54280.1"/>
    </source>
</evidence>
<organism evidence="1 2">
    <name type="scientific">phage Lak_Megaphage_RVC_AP1_GC26</name>
    <dbReference type="NCBI Taxonomy" id="3109224"/>
    <lineage>
        <taxon>Viruses</taxon>
        <taxon>Duplodnaviria</taxon>
        <taxon>Heunggongvirae</taxon>
        <taxon>Uroviricota</taxon>
        <taxon>Caudoviricetes</taxon>
        <taxon>Caudoviricetes code 15 clade</taxon>
    </lineage>
</organism>
<sequence length="238" mass="29052">MTAEYNKGSELLNTIFNKIPFSNDLQKLWNSKEYSKHYRTDHDTIDISKYGPFFETIEDDIYKFYELMEYGCNRLWMYWPYNKEIEDNLIKLGLMSGRNRNTRWYNDLTEIKYEYDYEPGYMGTLMNTFGNYNKCYYDEDSIRFYHFTYNSNCQSFGGVVLFVDRLHHDIYIFGIGEDDGWMFPETTWYYDYEKSGINKYELWQLCAMVNDVHVDNFDNQLIIEKLYNEYTKYEHKNI</sequence>